<reference evidence="1 2" key="1">
    <citation type="submission" date="2024-12" db="EMBL/GenBank/DDBJ databases">
        <title>Forecasting of Potato common scab and diversities of Pathogenic streptomyces spp. in china.</title>
        <authorList>
            <person name="Handique U."/>
            <person name="Wu J."/>
        </authorList>
    </citation>
    <scope>NUCLEOTIDE SEQUENCE [LARGE SCALE GENOMIC DNA]</scope>
    <source>
        <strain evidence="1 2">ZRIMU1585</strain>
    </source>
</reference>
<evidence type="ECO:0008006" key="3">
    <source>
        <dbReference type="Google" id="ProtNLM"/>
    </source>
</evidence>
<organism evidence="1 2">
    <name type="scientific">Streptomyces galilaeus</name>
    <dbReference type="NCBI Taxonomy" id="33899"/>
    <lineage>
        <taxon>Bacteria</taxon>
        <taxon>Bacillati</taxon>
        <taxon>Actinomycetota</taxon>
        <taxon>Actinomycetes</taxon>
        <taxon>Kitasatosporales</taxon>
        <taxon>Streptomycetaceae</taxon>
        <taxon>Streptomyces</taxon>
    </lineage>
</organism>
<evidence type="ECO:0000313" key="2">
    <source>
        <dbReference type="Proteomes" id="UP001631993"/>
    </source>
</evidence>
<gene>
    <name evidence="1" type="ORF">ACKI1S_37050</name>
</gene>
<keyword evidence="2" id="KW-1185">Reference proteome</keyword>
<accession>A0ABW9IVG2</accession>
<dbReference type="Proteomes" id="UP001631993">
    <property type="component" value="Unassembled WGS sequence"/>
</dbReference>
<dbReference type="RefSeq" id="WP_369276640.1">
    <property type="nucleotide sequence ID" value="NZ_JBJVMW010000027.1"/>
</dbReference>
<proteinExistence type="predicted"/>
<evidence type="ECO:0000313" key="1">
    <source>
        <dbReference type="EMBL" id="MFM9651749.1"/>
    </source>
</evidence>
<comment type="caution">
    <text evidence="1">The sequence shown here is derived from an EMBL/GenBank/DDBJ whole genome shotgun (WGS) entry which is preliminary data.</text>
</comment>
<sequence length="152" mass="16736">MSDTQVRPDFYTCQYCGSRITGTRLAIEDDERLVVIEGILQILAMPDGHQVITPERRCYAPHLGASMALALRLNGVRAVFPSTEAVKAAEGLRTAQDADERGPWVLSPVQLDALTRAMDVRNTVLPSTSRQHPALATEIRDAHARSRRTQSA</sequence>
<protein>
    <recommendedName>
        <fullName evidence="3">Transposase</fullName>
    </recommendedName>
</protein>
<dbReference type="EMBL" id="JBJVNE010000023">
    <property type="protein sequence ID" value="MFM9651749.1"/>
    <property type="molecule type" value="Genomic_DNA"/>
</dbReference>
<name>A0ABW9IVG2_STRGJ</name>